<evidence type="ECO:0000313" key="5">
    <source>
        <dbReference type="Proteomes" id="UP000184216"/>
    </source>
</evidence>
<dbReference type="InterPro" id="IPR013538">
    <property type="entry name" value="ASHA1/2-like_C"/>
</dbReference>
<evidence type="ECO:0000256" key="1">
    <source>
        <dbReference type="ARBA" id="ARBA00006817"/>
    </source>
</evidence>
<dbReference type="AlphaFoldDB" id="A0AB36P650"/>
<organism evidence="3 6">
    <name type="scientific">Flavobacterium pectinovorum</name>
    <dbReference type="NCBI Taxonomy" id="29533"/>
    <lineage>
        <taxon>Bacteria</taxon>
        <taxon>Pseudomonadati</taxon>
        <taxon>Bacteroidota</taxon>
        <taxon>Flavobacteriia</taxon>
        <taxon>Flavobacteriales</taxon>
        <taxon>Flavobacteriaceae</taxon>
        <taxon>Flavobacterium</taxon>
    </lineage>
</organism>
<dbReference type="Proteomes" id="UP000198431">
    <property type="component" value="Unassembled WGS sequence"/>
</dbReference>
<dbReference type="SUPFAM" id="SSF55961">
    <property type="entry name" value="Bet v1-like"/>
    <property type="match status" value="1"/>
</dbReference>
<protein>
    <submittedName>
        <fullName evidence="3">Polyketide cyclase</fullName>
    </submittedName>
    <submittedName>
        <fullName evidence="4">Uncharacterized conserved protein YndB, AHSA1/START domain</fullName>
    </submittedName>
</protein>
<dbReference type="EMBL" id="MUHB01000007">
    <property type="protein sequence ID" value="OXB06073.1"/>
    <property type="molecule type" value="Genomic_DNA"/>
</dbReference>
<dbReference type="EMBL" id="FRBX01000005">
    <property type="protein sequence ID" value="SHM94184.1"/>
    <property type="molecule type" value="Genomic_DNA"/>
</dbReference>
<comment type="similarity">
    <text evidence="1">Belongs to the AHA1 family.</text>
</comment>
<dbReference type="Pfam" id="PF08327">
    <property type="entry name" value="AHSA1"/>
    <property type="match status" value="1"/>
</dbReference>
<feature type="domain" description="Activator of Hsp90 ATPase homologue 1/2-like C-terminal" evidence="2">
    <location>
        <begin position="9"/>
        <end position="132"/>
    </location>
</feature>
<name>A0AB36P650_9FLAO</name>
<comment type="caution">
    <text evidence="3">The sequence shown here is derived from an EMBL/GenBank/DDBJ whole genome shotgun (WGS) entry which is preliminary data.</text>
</comment>
<evidence type="ECO:0000313" key="4">
    <source>
        <dbReference type="EMBL" id="SHM94184.1"/>
    </source>
</evidence>
<gene>
    <name evidence="3" type="ORF">B0A72_08715</name>
    <name evidence="4" type="ORF">SAMN05444387_3515</name>
</gene>
<evidence type="ECO:0000313" key="6">
    <source>
        <dbReference type="Proteomes" id="UP000198431"/>
    </source>
</evidence>
<dbReference type="Gene3D" id="3.30.530.20">
    <property type="match status" value="1"/>
</dbReference>
<sequence length="136" mass="15958">MIQVQNKINASIEKVWDLWTLPEHIMNWNNASADWHTPYVENDLKAGGKFKFTMALKDGSDGFDFEGIYTKIEKFSWIEYQLLDNRTANVRFENSGDHVKLTETFEPTTKDSADMEEQFCTAIIQNFKKYVENFKE</sequence>
<dbReference type="RefSeq" id="WP_073396898.1">
    <property type="nucleotide sequence ID" value="NZ_FRBX01000005.1"/>
</dbReference>
<evidence type="ECO:0000259" key="2">
    <source>
        <dbReference type="Pfam" id="PF08327"/>
    </source>
</evidence>
<keyword evidence="5" id="KW-1185">Reference proteome</keyword>
<accession>A0AB36P650</accession>
<reference evidence="4 5" key="2">
    <citation type="submission" date="2016-11" db="EMBL/GenBank/DDBJ databases">
        <authorList>
            <person name="Varghese N."/>
            <person name="Submissions S."/>
        </authorList>
    </citation>
    <scope>NUCLEOTIDE SEQUENCE [LARGE SCALE GENOMIC DNA]</scope>
    <source>
        <strain evidence="4 5">DSM 6368</strain>
    </source>
</reference>
<evidence type="ECO:0000313" key="3">
    <source>
        <dbReference type="EMBL" id="OXB06073.1"/>
    </source>
</evidence>
<dbReference type="InterPro" id="IPR023393">
    <property type="entry name" value="START-like_dom_sf"/>
</dbReference>
<dbReference type="Proteomes" id="UP000184216">
    <property type="component" value="Unassembled WGS sequence"/>
</dbReference>
<proteinExistence type="inferred from homology"/>
<reference evidence="3 6" key="1">
    <citation type="submission" date="2016-11" db="EMBL/GenBank/DDBJ databases">
        <title>Whole genomes of Flavobacteriaceae.</title>
        <authorList>
            <person name="Stine C."/>
            <person name="Li C."/>
            <person name="Tadesse D."/>
        </authorList>
    </citation>
    <scope>NUCLEOTIDE SEQUENCE [LARGE SCALE GENOMIC DNA]</scope>
    <source>
        <strain evidence="3 6">ATCC 19366</strain>
    </source>
</reference>